<proteinExistence type="predicted"/>
<dbReference type="InterPro" id="IPR045773">
    <property type="entry name" value="DUF6226"/>
</dbReference>
<reference evidence="2 3" key="1">
    <citation type="submission" date="2023-11" db="EMBL/GenBank/DDBJ databases">
        <authorList>
            <person name="Val-Calvo J."/>
            <person name="Scortti M."/>
            <person name="Vazquez-Boland J."/>
        </authorList>
    </citation>
    <scope>NUCLEOTIDE SEQUENCE [LARGE SCALE GENOMIC DNA]</scope>
    <source>
        <strain evidence="2 3">DSM 46662</strain>
    </source>
</reference>
<evidence type="ECO:0000313" key="3">
    <source>
        <dbReference type="Proteomes" id="UP001629744"/>
    </source>
</evidence>
<dbReference type="Proteomes" id="UP001629744">
    <property type="component" value="Unassembled WGS sequence"/>
</dbReference>
<dbReference type="EMBL" id="JBDLNU010000003">
    <property type="protein sequence ID" value="MFM1729421.1"/>
    <property type="molecule type" value="Genomic_DNA"/>
</dbReference>
<accession>A0ABW9FUZ8</accession>
<keyword evidence="3" id="KW-1185">Reference proteome</keyword>
<evidence type="ECO:0000313" key="2">
    <source>
        <dbReference type="EMBL" id="MFM1729421.1"/>
    </source>
</evidence>
<gene>
    <name evidence="2" type="ORF">ABEU19_002931</name>
</gene>
<feature type="region of interest" description="Disordered" evidence="1">
    <location>
        <begin position="239"/>
        <end position="258"/>
    </location>
</feature>
<dbReference type="RefSeq" id="WP_348605645.1">
    <property type="nucleotide sequence ID" value="NZ_CP157276.1"/>
</dbReference>
<protein>
    <submittedName>
        <fullName evidence="2">DUF6226 family protein</fullName>
    </submittedName>
</protein>
<organism evidence="2 3">
    <name type="scientific">Prescottella soli</name>
    <dbReference type="NCBI Taxonomy" id="1543852"/>
    <lineage>
        <taxon>Bacteria</taxon>
        <taxon>Bacillati</taxon>
        <taxon>Actinomycetota</taxon>
        <taxon>Actinomycetes</taxon>
        <taxon>Mycobacteriales</taxon>
        <taxon>Nocardiaceae</taxon>
        <taxon>Prescottella</taxon>
    </lineage>
</organism>
<dbReference type="Pfam" id="PF19736">
    <property type="entry name" value="DUF6226"/>
    <property type="match status" value="1"/>
</dbReference>
<comment type="caution">
    <text evidence="2">The sequence shown here is derived from an EMBL/GenBank/DDBJ whole genome shotgun (WGS) entry which is preliminary data.</text>
</comment>
<sequence>MAADPGTSWWERYNDGVRCMHESGWGGDASVLSREIRELLDDVDAAFAVTGSATPGWPNPYWDGAAPDEAEYERVSNPEKFLIVVARARAWTRVLLDRGWAREAAHVDWALRPFDSGGTDTVLSPAADGAVPLVLTRHTPVDSDHIFTVTVAAGDPAVRLAEIPDCGCDACDRGSAELLEEMDRWVLSVVDGSLEVDVAADHSSVRTSFGGHGGTVQHLDQPTTFTAAPWPTNWTARPIPPAIETRHPEPALPRTVSGSAARAVLDRLLRRDGPVGGAQRYRSQ</sequence>
<evidence type="ECO:0000256" key="1">
    <source>
        <dbReference type="SAM" id="MobiDB-lite"/>
    </source>
</evidence>
<name>A0ABW9FUZ8_9NOCA</name>